<dbReference type="Proteomes" id="UP001381693">
    <property type="component" value="Unassembled WGS sequence"/>
</dbReference>
<proteinExistence type="predicted"/>
<dbReference type="AlphaFoldDB" id="A0AAN8XDM7"/>
<name>A0AAN8XDM7_HALRR</name>
<comment type="caution">
    <text evidence="1">The sequence shown here is derived from an EMBL/GenBank/DDBJ whole genome shotgun (WGS) entry which is preliminary data.</text>
</comment>
<sequence>MINVYLPELDQALYYLVEGSVVRVIVLLDIEVNSTETIRKMRPAPSYYVIIGSTSELSSLFRKALQNKLVSRDSRWTLVSTDANINLFE</sequence>
<accession>A0AAN8XDM7</accession>
<keyword evidence="2" id="KW-1185">Reference proteome</keyword>
<reference evidence="1 2" key="1">
    <citation type="submission" date="2023-11" db="EMBL/GenBank/DDBJ databases">
        <title>Halocaridina rubra genome assembly.</title>
        <authorList>
            <person name="Smith C."/>
        </authorList>
    </citation>
    <scope>NUCLEOTIDE SEQUENCE [LARGE SCALE GENOMIC DNA]</scope>
    <source>
        <strain evidence="1">EP-1</strain>
        <tissue evidence="1">Whole</tissue>
    </source>
</reference>
<dbReference type="EMBL" id="JAXCGZ010003958">
    <property type="protein sequence ID" value="KAK7082590.1"/>
    <property type="molecule type" value="Genomic_DNA"/>
</dbReference>
<evidence type="ECO:0000313" key="2">
    <source>
        <dbReference type="Proteomes" id="UP001381693"/>
    </source>
</evidence>
<protein>
    <submittedName>
        <fullName evidence="1">Uncharacterized protein</fullName>
    </submittedName>
</protein>
<gene>
    <name evidence="1" type="ORF">SK128_006922</name>
</gene>
<organism evidence="1 2">
    <name type="scientific">Halocaridina rubra</name>
    <name type="common">Hawaiian red shrimp</name>
    <dbReference type="NCBI Taxonomy" id="373956"/>
    <lineage>
        <taxon>Eukaryota</taxon>
        <taxon>Metazoa</taxon>
        <taxon>Ecdysozoa</taxon>
        <taxon>Arthropoda</taxon>
        <taxon>Crustacea</taxon>
        <taxon>Multicrustacea</taxon>
        <taxon>Malacostraca</taxon>
        <taxon>Eumalacostraca</taxon>
        <taxon>Eucarida</taxon>
        <taxon>Decapoda</taxon>
        <taxon>Pleocyemata</taxon>
        <taxon>Caridea</taxon>
        <taxon>Atyoidea</taxon>
        <taxon>Atyidae</taxon>
        <taxon>Halocaridina</taxon>
    </lineage>
</organism>
<evidence type="ECO:0000313" key="1">
    <source>
        <dbReference type="EMBL" id="KAK7082590.1"/>
    </source>
</evidence>